<accession>A0ABQ6N1U4</accession>
<reference evidence="10 11" key="1">
    <citation type="journal article" date="2023" name="Commun. Biol.">
        <title>Genome analysis of Parmales, the sister group of diatoms, reveals the evolutionary specialization of diatoms from phago-mixotrophs to photoautotrophs.</title>
        <authorList>
            <person name="Ban H."/>
            <person name="Sato S."/>
            <person name="Yoshikawa S."/>
            <person name="Yamada K."/>
            <person name="Nakamura Y."/>
            <person name="Ichinomiya M."/>
            <person name="Sato N."/>
            <person name="Blanc-Mathieu R."/>
            <person name="Endo H."/>
            <person name="Kuwata A."/>
            <person name="Ogata H."/>
        </authorList>
    </citation>
    <scope>NUCLEOTIDE SEQUENCE [LARGE SCALE GENOMIC DNA]</scope>
</reference>
<feature type="region of interest" description="Disordered" evidence="6">
    <location>
        <begin position="385"/>
        <end position="406"/>
    </location>
</feature>
<comment type="subcellular location">
    <subcellularLocation>
        <location evidence="1">Membrane</location>
        <topology evidence="1">Multi-pass membrane protein</topology>
    </subcellularLocation>
</comment>
<evidence type="ECO:0000313" key="11">
    <source>
        <dbReference type="Proteomes" id="UP001165060"/>
    </source>
</evidence>
<feature type="transmembrane region" description="Helical" evidence="7">
    <location>
        <begin position="134"/>
        <end position="157"/>
    </location>
</feature>
<keyword evidence="3 7" id="KW-0812">Transmembrane</keyword>
<evidence type="ECO:0000256" key="4">
    <source>
        <dbReference type="ARBA" id="ARBA00022989"/>
    </source>
</evidence>
<feature type="transmembrane region" description="Helical" evidence="7">
    <location>
        <begin position="217"/>
        <end position="237"/>
    </location>
</feature>
<feature type="transmembrane region" description="Helical" evidence="7">
    <location>
        <begin position="298"/>
        <end position="317"/>
    </location>
</feature>
<feature type="chain" id="PRO_5046618873" description="Major facilitator superfamily (MFS) profile domain-containing protein" evidence="8">
    <location>
        <begin position="24"/>
        <end position="406"/>
    </location>
</feature>
<dbReference type="Gene3D" id="1.20.1250.20">
    <property type="entry name" value="MFS general substrate transporter like domains"/>
    <property type="match status" value="2"/>
</dbReference>
<evidence type="ECO:0000256" key="6">
    <source>
        <dbReference type="SAM" id="MobiDB-lite"/>
    </source>
</evidence>
<dbReference type="InterPro" id="IPR011701">
    <property type="entry name" value="MFS"/>
</dbReference>
<dbReference type="PROSITE" id="PS50850">
    <property type="entry name" value="MFS"/>
    <property type="match status" value="1"/>
</dbReference>
<dbReference type="Proteomes" id="UP001165060">
    <property type="component" value="Unassembled WGS sequence"/>
</dbReference>
<feature type="transmembrane region" description="Helical" evidence="7">
    <location>
        <begin position="169"/>
        <end position="190"/>
    </location>
</feature>
<keyword evidence="2" id="KW-0813">Transport</keyword>
<feature type="transmembrane region" description="Helical" evidence="7">
    <location>
        <begin position="75"/>
        <end position="95"/>
    </location>
</feature>
<dbReference type="InterPro" id="IPR020846">
    <property type="entry name" value="MFS_dom"/>
</dbReference>
<feature type="signal peptide" evidence="8">
    <location>
        <begin position="1"/>
        <end position="23"/>
    </location>
</feature>
<evidence type="ECO:0000256" key="2">
    <source>
        <dbReference type="ARBA" id="ARBA00022448"/>
    </source>
</evidence>
<dbReference type="SUPFAM" id="SSF103473">
    <property type="entry name" value="MFS general substrate transporter"/>
    <property type="match status" value="1"/>
</dbReference>
<evidence type="ECO:0000313" key="10">
    <source>
        <dbReference type="EMBL" id="GMI37579.1"/>
    </source>
</evidence>
<protein>
    <recommendedName>
        <fullName evidence="9">Major facilitator superfamily (MFS) profile domain-containing protein</fullName>
    </recommendedName>
</protein>
<dbReference type="EMBL" id="BRYB01001981">
    <property type="protein sequence ID" value="GMI37579.1"/>
    <property type="molecule type" value="Genomic_DNA"/>
</dbReference>
<organism evidence="10 11">
    <name type="scientific">Tetraparma gracilis</name>
    <dbReference type="NCBI Taxonomy" id="2962635"/>
    <lineage>
        <taxon>Eukaryota</taxon>
        <taxon>Sar</taxon>
        <taxon>Stramenopiles</taxon>
        <taxon>Ochrophyta</taxon>
        <taxon>Bolidophyceae</taxon>
        <taxon>Parmales</taxon>
        <taxon>Triparmaceae</taxon>
        <taxon>Tetraparma</taxon>
    </lineage>
</organism>
<dbReference type="PANTHER" id="PTHR23511:SF34">
    <property type="entry name" value="SYNAPTIC VESICLE GLYCOPROTEIN 2"/>
    <property type="match status" value="1"/>
</dbReference>
<name>A0ABQ6N1U4_9STRA</name>
<keyword evidence="11" id="KW-1185">Reference proteome</keyword>
<feature type="domain" description="Major facilitator superfamily (MFS) profile" evidence="9">
    <location>
        <begin position="1"/>
        <end position="386"/>
    </location>
</feature>
<keyword evidence="8" id="KW-0732">Signal</keyword>
<keyword evidence="4 7" id="KW-1133">Transmembrane helix</keyword>
<evidence type="ECO:0000256" key="3">
    <source>
        <dbReference type="ARBA" id="ARBA00022692"/>
    </source>
</evidence>
<dbReference type="InterPro" id="IPR036259">
    <property type="entry name" value="MFS_trans_sf"/>
</dbReference>
<evidence type="ECO:0000256" key="1">
    <source>
        <dbReference type="ARBA" id="ARBA00004141"/>
    </source>
</evidence>
<proteinExistence type="predicted"/>
<feature type="transmembrane region" description="Helical" evidence="7">
    <location>
        <begin position="101"/>
        <end position="122"/>
    </location>
</feature>
<keyword evidence="5 7" id="KW-0472">Membrane</keyword>
<evidence type="ECO:0000256" key="5">
    <source>
        <dbReference type="ARBA" id="ARBA00023136"/>
    </source>
</evidence>
<evidence type="ECO:0000256" key="7">
    <source>
        <dbReference type="SAM" id="Phobius"/>
    </source>
</evidence>
<sequence>MPSPPTPSPALILALALCNSADAIYILSLGVLSESLSWTQHFGTHTTTTSTLSFLGMLIGGLVSTFAGDSLGRQPLLLTTMLLTFVLSNLSSLSSSLTTFTIVRFFAGISVGASIPPIFSLLSAHTSPSCLGRYTTMVASFFMVGSVYVSVLGYTLFELSDGDWRLFNTLTTLPGLVAAYLVFVCVPPPLQQLQPAKLNFAAVFSAPQRQTTLSLQAVWFGLSFSSFGILAIITPLFSDIGIASAYLSTVIFSSAALVANVASYLLLDLKDRRTLLSSALFLSFLSGIFFAFVQQPPLIVLAACLFQIATTLAWNTLDTVSTEMFGAGVRNTGFAVCSTSGRAGACIAQVVNGILLEGGGTTALLAVDAIALLIAAVACAGLRGGRGGDDEDEDEDDEENLKLTSA</sequence>
<feature type="transmembrane region" description="Helical" evidence="7">
    <location>
        <begin position="47"/>
        <end position="68"/>
    </location>
</feature>
<feature type="transmembrane region" description="Helical" evidence="7">
    <location>
        <begin position="243"/>
        <end position="267"/>
    </location>
</feature>
<feature type="transmembrane region" description="Helical" evidence="7">
    <location>
        <begin position="274"/>
        <end position="292"/>
    </location>
</feature>
<gene>
    <name evidence="10" type="ORF">TeGR_g14551</name>
</gene>
<evidence type="ECO:0000259" key="9">
    <source>
        <dbReference type="PROSITE" id="PS50850"/>
    </source>
</evidence>
<comment type="caution">
    <text evidence="10">The sequence shown here is derived from an EMBL/GenBank/DDBJ whole genome shotgun (WGS) entry which is preliminary data.</text>
</comment>
<feature type="compositionally biased region" description="Acidic residues" evidence="6">
    <location>
        <begin position="389"/>
        <end position="399"/>
    </location>
</feature>
<dbReference type="Pfam" id="PF07690">
    <property type="entry name" value="MFS_1"/>
    <property type="match status" value="1"/>
</dbReference>
<evidence type="ECO:0000256" key="8">
    <source>
        <dbReference type="SAM" id="SignalP"/>
    </source>
</evidence>
<dbReference type="PANTHER" id="PTHR23511">
    <property type="entry name" value="SYNAPTIC VESICLE GLYCOPROTEIN 2"/>
    <property type="match status" value="1"/>
</dbReference>